<keyword evidence="3" id="KW-1185">Reference proteome</keyword>
<protein>
    <recommendedName>
        <fullName evidence="1">TOD1/MUCI70 glycosyltransferase-like domain-containing protein</fullName>
    </recommendedName>
</protein>
<proteinExistence type="predicted"/>
<dbReference type="AlphaFoldDB" id="A0A7J7LFV7"/>
<dbReference type="Proteomes" id="UP000541444">
    <property type="component" value="Unassembled WGS sequence"/>
</dbReference>
<organism evidence="2 3">
    <name type="scientific">Kingdonia uniflora</name>
    <dbReference type="NCBI Taxonomy" id="39325"/>
    <lineage>
        <taxon>Eukaryota</taxon>
        <taxon>Viridiplantae</taxon>
        <taxon>Streptophyta</taxon>
        <taxon>Embryophyta</taxon>
        <taxon>Tracheophyta</taxon>
        <taxon>Spermatophyta</taxon>
        <taxon>Magnoliopsida</taxon>
        <taxon>Ranunculales</taxon>
        <taxon>Circaeasteraceae</taxon>
        <taxon>Kingdonia</taxon>
    </lineage>
</organism>
<dbReference type="PANTHER" id="PTHR12956">
    <property type="entry name" value="ALKALINE CERAMIDASE-RELATED"/>
    <property type="match status" value="1"/>
</dbReference>
<dbReference type="PANTHER" id="PTHR12956:SF38">
    <property type="entry name" value="HEXOSYLTRANSFERASE MUCI70-RELATED"/>
    <property type="match status" value="1"/>
</dbReference>
<dbReference type="EMBL" id="JACGCM010002327">
    <property type="protein sequence ID" value="KAF6141419.1"/>
    <property type="molecule type" value="Genomic_DNA"/>
</dbReference>
<evidence type="ECO:0000313" key="3">
    <source>
        <dbReference type="Proteomes" id="UP000541444"/>
    </source>
</evidence>
<dbReference type="Pfam" id="PF04765">
    <property type="entry name" value="TOD1_MUCI70"/>
    <property type="match status" value="1"/>
</dbReference>
<name>A0A7J7LFV7_9MAGN</name>
<reference evidence="2 3" key="1">
    <citation type="journal article" date="2020" name="IScience">
        <title>Genome Sequencing of the Endangered Kingdonia uniflora (Circaeasteraceae, Ranunculales) Reveals Potential Mechanisms of Evolutionary Specialization.</title>
        <authorList>
            <person name="Sun Y."/>
            <person name="Deng T."/>
            <person name="Zhang A."/>
            <person name="Moore M.J."/>
            <person name="Landis J.B."/>
            <person name="Lin N."/>
            <person name="Zhang H."/>
            <person name="Zhang X."/>
            <person name="Huang J."/>
            <person name="Zhang X."/>
            <person name="Sun H."/>
            <person name="Wang H."/>
        </authorList>
    </citation>
    <scope>NUCLEOTIDE SEQUENCE [LARGE SCALE GENOMIC DNA]</scope>
    <source>
        <strain evidence="2">TB1705</strain>
        <tissue evidence="2">Leaf</tissue>
    </source>
</reference>
<dbReference type="InterPro" id="IPR048354">
    <property type="entry name" value="TOD1_MUCI70_glycTrfase_dom"/>
</dbReference>
<dbReference type="InterPro" id="IPR006852">
    <property type="entry name" value="TOD1_MUCI70"/>
</dbReference>
<accession>A0A7J7LFV7</accession>
<comment type="caution">
    <text evidence="2">The sequence shown here is derived from an EMBL/GenBank/DDBJ whole genome shotgun (WGS) entry which is preliminary data.</text>
</comment>
<gene>
    <name evidence="2" type="ORF">GIB67_021235</name>
</gene>
<dbReference type="OrthoDB" id="1741214at2759"/>
<evidence type="ECO:0000313" key="2">
    <source>
        <dbReference type="EMBL" id="KAF6141419.1"/>
    </source>
</evidence>
<sequence>MNVHYGFVKRSKPGHETGFEINDANLFEMEHCDGIVVASVIFGNYYIMQQQKNISEAAKENVCFYMLVDEEAEAFMKNSSSLNEKKIVGIWRVVIVHNLPYRRNGKVSKHLPHRIWRVVTVLPAAFFVF</sequence>
<evidence type="ECO:0000259" key="1">
    <source>
        <dbReference type="Pfam" id="PF04765"/>
    </source>
</evidence>
<feature type="domain" description="TOD1/MUCI70 glycosyltransferase-like" evidence="1">
    <location>
        <begin position="1"/>
        <end position="116"/>
    </location>
</feature>